<dbReference type="InterPro" id="IPR043128">
    <property type="entry name" value="Rev_trsase/Diguanyl_cyclase"/>
</dbReference>
<dbReference type="SMART" id="SM00267">
    <property type="entry name" value="GGDEF"/>
    <property type="match status" value="1"/>
</dbReference>
<dbReference type="EMBL" id="AP028654">
    <property type="protein sequence ID" value="BEP27776.1"/>
    <property type="molecule type" value="Genomic_DNA"/>
</dbReference>
<dbReference type="AlphaFoldDB" id="A0AAU9E0I7"/>
<dbReference type="SUPFAM" id="SSF53850">
    <property type="entry name" value="Periplasmic binding protein-like II"/>
    <property type="match status" value="2"/>
</dbReference>
<keyword evidence="5" id="KW-1185">Reference proteome</keyword>
<dbReference type="RefSeq" id="WP_338536145.1">
    <property type="nucleotide sequence ID" value="NZ_AP028654.1"/>
</dbReference>
<dbReference type="Gene3D" id="3.30.70.270">
    <property type="match status" value="1"/>
</dbReference>
<dbReference type="PANTHER" id="PTHR35936">
    <property type="entry name" value="MEMBRANE-BOUND LYTIC MUREIN TRANSGLYCOSYLASE F"/>
    <property type="match status" value="1"/>
</dbReference>
<dbReference type="SUPFAM" id="SSF55073">
    <property type="entry name" value="Nucleotide cyclase"/>
    <property type="match status" value="1"/>
</dbReference>
<accession>A0AAU9E0I7</accession>
<dbReference type="SMART" id="SM00062">
    <property type="entry name" value="PBPb"/>
    <property type="match status" value="2"/>
</dbReference>
<keyword evidence="2" id="KW-0812">Transmembrane</keyword>
<dbReference type="KEGG" id="hprf:HLPR_01070"/>
<dbReference type="Gene3D" id="3.40.190.10">
    <property type="entry name" value="Periplasmic binding protein-like II"/>
    <property type="match status" value="4"/>
</dbReference>
<keyword evidence="1" id="KW-0732">Signal</keyword>
<proteinExistence type="predicted"/>
<dbReference type="InterPro" id="IPR029787">
    <property type="entry name" value="Nucleotide_cyclase"/>
</dbReference>
<dbReference type="Proteomes" id="UP001321786">
    <property type="component" value="Chromosome"/>
</dbReference>
<name>A0AAU9E0I7_9FIRM</name>
<keyword evidence="2" id="KW-0472">Membrane</keyword>
<dbReference type="PROSITE" id="PS50887">
    <property type="entry name" value="GGDEF"/>
    <property type="match status" value="1"/>
</dbReference>
<evidence type="ECO:0000259" key="3">
    <source>
        <dbReference type="PROSITE" id="PS50887"/>
    </source>
</evidence>
<evidence type="ECO:0000313" key="5">
    <source>
        <dbReference type="Proteomes" id="UP001321786"/>
    </source>
</evidence>
<dbReference type="CDD" id="cd01007">
    <property type="entry name" value="PBP2_BvgS_HisK_like"/>
    <property type="match status" value="2"/>
</dbReference>
<dbReference type="InterPro" id="IPR001638">
    <property type="entry name" value="Solute-binding_3/MltF_N"/>
</dbReference>
<dbReference type="Pfam" id="PF00990">
    <property type="entry name" value="GGDEF"/>
    <property type="match status" value="1"/>
</dbReference>
<sequence length="701" mass="80841">MRKKILILCLTIILYMMISVSFSSTNYLSADEKKWLADNKNKTFNLGLDPFSGMDYFKFRGGIDGYLIDLKELIVKETGIKINIVGDKSWGEVYKGLQDGSVDILFGANKTPKRMEFMSFTNPVYKYPYSIFAEKNSDVKTIGDLDKKTIGFIDGDIVINVFKNLYNNISYKKIEYNSQIDGLEALSNGEIDGFITSGGQIAYEFKHLYPNVSEVAEISTITSDMTLSTRKNETILANILNSVIDENYNEILESIKKAKINYNRKILEFNDDELNWLDGNKEIVVGVPDDYLPFDYFNKGKYEGIAGEIFNEISNIVGFKYRIIHAPFNKLYYMALQGKIDVLDMAKTEEREKLFIFTRPFNKERDIIIGRKSSLWIQDIYGLENKKVAVVDGYWHKGFLEKNLKNPNIVITKNIEDSLEQLENKKVDYVIENPTVIDFYKDGLGFSNIVMKGNTSRESFFYFGINKDKRELASIVDKAITLIDYDKLKNIGLSTAPNLKNRNTKKLIAIVIILIFVVLLMVFALIRMLKAYINQNVETKLLKDKEKMFYTDALTNAKSRMYFNKIEESIDFLKYPQAIIITDLNNLKYINDKYGHFFGDELIKKFSEILIEFFSNGEIIRMGGDEFLIILEETTENICEFNFNKIFQKCEETKICDGDICIEGPSASYGIVIRENSSYDLKQARIDADIKMYEMKNKNRI</sequence>
<organism evidence="4 5">
    <name type="scientific">Helicovermis profundi</name>
    <dbReference type="NCBI Taxonomy" id="3065157"/>
    <lineage>
        <taxon>Bacteria</taxon>
        <taxon>Bacillati</taxon>
        <taxon>Bacillota</taxon>
        <taxon>Clostridia</taxon>
        <taxon>Helicovermis</taxon>
    </lineage>
</organism>
<feature type="domain" description="GGDEF" evidence="3">
    <location>
        <begin position="575"/>
        <end position="701"/>
    </location>
</feature>
<evidence type="ECO:0000256" key="2">
    <source>
        <dbReference type="SAM" id="Phobius"/>
    </source>
</evidence>
<protein>
    <recommendedName>
        <fullName evidence="3">GGDEF domain-containing protein</fullName>
    </recommendedName>
</protein>
<evidence type="ECO:0000256" key="1">
    <source>
        <dbReference type="ARBA" id="ARBA00022729"/>
    </source>
</evidence>
<dbReference type="CDD" id="cd01949">
    <property type="entry name" value="GGDEF"/>
    <property type="match status" value="1"/>
</dbReference>
<dbReference type="InterPro" id="IPR000160">
    <property type="entry name" value="GGDEF_dom"/>
</dbReference>
<dbReference type="NCBIfam" id="TIGR00254">
    <property type="entry name" value="GGDEF"/>
    <property type="match status" value="1"/>
</dbReference>
<keyword evidence="2" id="KW-1133">Transmembrane helix</keyword>
<reference evidence="4 5" key="1">
    <citation type="submission" date="2023-08" db="EMBL/GenBank/DDBJ databases">
        <title>Helicovermis profunda gen. nov., sp. nov., a novel mesophilic, fermentative bacterium within the Bacillota from a deep-sea hydrothermal vent chimney.</title>
        <authorList>
            <person name="Miyazaki U."/>
            <person name="Mizutani D."/>
            <person name="Hashimoto Y."/>
            <person name="Tame A."/>
            <person name="Sawayama S."/>
            <person name="Miyazaki J."/>
            <person name="Takai K."/>
            <person name="Nakagawa S."/>
        </authorList>
    </citation>
    <scope>NUCLEOTIDE SEQUENCE [LARGE SCALE GENOMIC DNA]</scope>
    <source>
        <strain evidence="4 5">S502</strain>
    </source>
</reference>
<evidence type="ECO:0000313" key="4">
    <source>
        <dbReference type="EMBL" id="BEP27776.1"/>
    </source>
</evidence>
<dbReference type="Pfam" id="PF00497">
    <property type="entry name" value="SBP_bac_3"/>
    <property type="match status" value="2"/>
</dbReference>
<feature type="transmembrane region" description="Helical" evidence="2">
    <location>
        <begin position="507"/>
        <end position="526"/>
    </location>
</feature>
<gene>
    <name evidence="4" type="ORF">HLPR_01070</name>
</gene>